<dbReference type="InterPro" id="IPR018484">
    <property type="entry name" value="FGGY_N"/>
</dbReference>
<dbReference type="InterPro" id="IPR000577">
    <property type="entry name" value="Carb_kinase_FGGY"/>
</dbReference>
<dbReference type="KEGG" id="hbs:IPV69_06515"/>
<evidence type="ECO:0000256" key="3">
    <source>
        <dbReference type="ARBA" id="ARBA00022777"/>
    </source>
</evidence>
<evidence type="ECO:0000259" key="6">
    <source>
        <dbReference type="Pfam" id="PF02782"/>
    </source>
</evidence>
<evidence type="ECO:0008006" key="9">
    <source>
        <dbReference type="Google" id="ProtNLM"/>
    </source>
</evidence>
<keyword evidence="3 4" id="KW-0418">Kinase</keyword>
<keyword evidence="2 4" id="KW-0808">Transferase</keyword>
<feature type="domain" description="Carbohydrate kinase FGGY C-terminal" evidence="6">
    <location>
        <begin position="252"/>
        <end position="403"/>
    </location>
</feature>
<gene>
    <name evidence="7" type="ORF">IPV69_06515</name>
</gene>
<dbReference type="GO" id="GO:0005975">
    <property type="term" value="P:carbohydrate metabolic process"/>
    <property type="evidence" value="ECO:0007669"/>
    <property type="project" value="InterPro"/>
</dbReference>
<dbReference type="InterPro" id="IPR018483">
    <property type="entry name" value="Carb_kinase_FGGY_CS"/>
</dbReference>
<dbReference type="PANTHER" id="PTHR43095">
    <property type="entry name" value="SUGAR KINASE"/>
    <property type="match status" value="1"/>
</dbReference>
<dbReference type="RefSeq" id="WP_206294116.1">
    <property type="nucleotide sequence ID" value="NZ_CP063458.1"/>
</dbReference>
<evidence type="ECO:0000256" key="1">
    <source>
        <dbReference type="ARBA" id="ARBA00009156"/>
    </source>
</evidence>
<dbReference type="GO" id="GO:0016773">
    <property type="term" value="F:phosphotransferase activity, alcohol group as acceptor"/>
    <property type="evidence" value="ECO:0007669"/>
    <property type="project" value="InterPro"/>
</dbReference>
<dbReference type="Pfam" id="PF02782">
    <property type="entry name" value="FGGY_C"/>
    <property type="match status" value="1"/>
</dbReference>
<dbReference type="GO" id="GO:0016301">
    <property type="term" value="F:kinase activity"/>
    <property type="evidence" value="ECO:0007669"/>
    <property type="project" value="UniProtKB-KW"/>
</dbReference>
<reference evidence="7 8" key="1">
    <citation type="submission" date="2020-10" db="EMBL/GenBank/DDBJ databases">
        <title>Wide distribution of Phycisphaera-like planctomycetes from WD2101 soil group in peatlands and genome analysis of the first cultivated representative.</title>
        <authorList>
            <person name="Dedysh S.N."/>
            <person name="Beletsky A.V."/>
            <person name="Ivanova A."/>
            <person name="Kulichevskaya I.S."/>
            <person name="Suzina N.E."/>
            <person name="Philippov D.A."/>
            <person name="Rakitin A.L."/>
            <person name="Mardanov A.V."/>
            <person name="Ravin N.V."/>
        </authorList>
    </citation>
    <scope>NUCLEOTIDE SEQUENCE [LARGE SCALE GENOMIC DNA]</scope>
    <source>
        <strain evidence="7 8">M1803</strain>
    </source>
</reference>
<evidence type="ECO:0000313" key="8">
    <source>
        <dbReference type="Proteomes" id="UP000593765"/>
    </source>
</evidence>
<dbReference type="PIRSF" id="PIRSF000538">
    <property type="entry name" value="GlpK"/>
    <property type="match status" value="1"/>
</dbReference>
<evidence type="ECO:0000256" key="4">
    <source>
        <dbReference type="RuleBase" id="RU003733"/>
    </source>
</evidence>
<sequence>MNLLGLDIGSSSVIAGVLRGTTIARESQRIFFKTRHDGAKVETDAEVVLRAVRDAIATLGPAARKVDAIAIAAMAPSWVAMDGKGKALTPMVTHQDRRSVEIALEIEREIGKERHLAIVGCRPFPGGISSTTWAWYRRHEPDRLKKADLVGHVNTFLHRQMTGARVTDPSNASFMGVYNTLALDGWNDELLEVVGGSRALMPDVIDADRIAGRITEAAASDFGLTQGTPMMTGLVDGSAGVLLAGAKVGQLFNVCGSTDVLALCTTTPKPHEKLLTRALGVGRKWLAVGTLAAAGSAIYWAKNNLFADMPIEEFRKQLVRLSRLGLKASGSVRFEPYMAGERTSIEQRTGAFTGLTLASTREQMLSAILEALAKASADRLPLLKATGTKLLKQVVVSGGAADRLDKLMHRDWPGVWMYRAVTEATLRGLGTLV</sequence>
<evidence type="ECO:0000259" key="5">
    <source>
        <dbReference type="Pfam" id="PF00370"/>
    </source>
</evidence>
<organism evidence="7 8">
    <name type="scientific">Humisphaera borealis</name>
    <dbReference type="NCBI Taxonomy" id="2807512"/>
    <lineage>
        <taxon>Bacteria</taxon>
        <taxon>Pseudomonadati</taxon>
        <taxon>Planctomycetota</taxon>
        <taxon>Phycisphaerae</taxon>
        <taxon>Tepidisphaerales</taxon>
        <taxon>Tepidisphaeraceae</taxon>
        <taxon>Humisphaera</taxon>
    </lineage>
</organism>
<dbReference type="Gene3D" id="3.30.420.40">
    <property type="match status" value="2"/>
</dbReference>
<dbReference type="Proteomes" id="UP000593765">
    <property type="component" value="Chromosome"/>
</dbReference>
<dbReference type="CDD" id="cd00366">
    <property type="entry name" value="ASKHA_NBD_FGGY"/>
    <property type="match status" value="1"/>
</dbReference>
<protein>
    <recommendedName>
        <fullName evidence="9">Carbohydrate kinase FGGY N-terminal domain-containing protein</fullName>
    </recommendedName>
</protein>
<comment type="similarity">
    <text evidence="1 4">Belongs to the FGGY kinase family.</text>
</comment>
<dbReference type="AlphaFoldDB" id="A0A7M2WZS8"/>
<dbReference type="InterPro" id="IPR050406">
    <property type="entry name" value="FGGY_Carb_Kinase"/>
</dbReference>
<accession>A0A7M2WZS8</accession>
<proteinExistence type="inferred from homology"/>
<evidence type="ECO:0000256" key="2">
    <source>
        <dbReference type="ARBA" id="ARBA00022679"/>
    </source>
</evidence>
<evidence type="ECO:0000313" key="7">
    <source>
        <dbReference type="EMBL" id="QOV91008.1"/>
    </source>
</evidence>
<dbReference type="InterPro" id="IPR018485">
    <property type="entry name" value="FGGY_C"/>
</dbReference>
<dbReference type="InterPro" id="IPR043129">
    <property type="entry name" value="ATPase_NBD"/>
</dbReference>
<keyword evidence="8" id="KW-1185">Reference proteome</keyword>
<dbReference type="PROSITE" id="PS00445">
    <property type="entry name" value="FGGY_KINASES_2"/>
    <property type="match status" value="1"/>
</dbReference>
<dbReference type="EMBL" id="CP063458">
    <property type="protein sequence ID" value="QOV91008.1"/>
    <property type="molecule type" value="Genomic_DNA"/>
</dbReference>
<dbReference type="SUPFAM" id="SSF53067">
    <property type="entry name" value="Actin-like ATPase domain"/>
    <property type="match status" value="2"/>
</dbReference>
<dbReference type="Pfam" id="PF00370">
    <property type="entry name" value="FGGY_N"/>
    <property type="match status" value="1"/>
</dbReference>
<feature type="domain" description="Carbohydrate kinase FGGY N-terminal" evidence="5">
    <location>
        <begin position="4"/>
        <end position="242"/>
    </location>
</feature>
<name>A0A7M2WZS8_9BACT</name>